<comment type="caution">
    <text evidence="10">The sequence shown here is derived from an EMBL/GenBank/DDBJ whole genome shotgun (WGS) entry which is preliminary data.</text>
</comment>
<dbReference type="FunFam" id="3.40.50.2300:FF:000036">
    <property type="entry name" value="D-ribose ABC transporter substrate-binding protein"/>
    <property type="match status" value="1"/>
</dbReference>
<reference evidence="10" key="1">
    <citation type="submission" date="2021-03" db="EMBL/GenBank/DDBJ databases">
        <title>Plesiomonas shigelloides zfcc0051, isolated from zebrafish feces.</title>
        <authorList>
            <person name="Vanderhoek Z."/>
            <person name="Gaulke C."/>
        </authorList>
    </citation>
    <scope>NUCLEOTIDE SEQUENCE</scope>
    <source>
        <strain evidence="10">Zfcc0051</strain>
    </source>
</reference>
<dbReference type="GO" id="GO:0030246">
    <property type="term" value="F:carbohydrate binding"/>
    <property type="evidence" value="ECO:0007669"/>
    <property type="project" value="UniProtKB-ARBA"/>
</dbReference>
<dbReference type="EMBL" id="JAFNAA010000561">
    <property type="protein sequence ID" value="MBO1110305.1"/>
    <property type="molecule type" value="Genomic_DNA"/>
</dbReference>
<dbReference type="SUPFAM" id="SSF53822">
    <property type="entry name" value="Periplasmic binding protein-like I"/>
    <property type="match status" value="1"/>
</dbReference>
<proteinExistence type="inferred from homology"/>
<dbReference type="GO" id="GO:0042597">
    <property type="term" value="C:periplasmic space"/>
    <property type="evidence" value="ECO:0007669"/>
    <property type="project" value="UniProtKB-SubCell"/>
</dbReference>
<evidence type="ECO:0000256" key="7">
    <source>
        <dbReference type="ARBA" id="ARBA00062239"/>
    </source>
</evidence>
<keyword evidence="3" id="KW-0813">Transport</keyword>
<keyword evidence="5" id="KW-0732">Signal</keyword>
<evidence type="ECO:0000313" key="10">
    <source>
        <dbReference type="EMBL" id="MBO1110305.1"/>
    </source>
</evidence>
<dbReference type="InterPro" id="IPR028082">
    <property type="entry name" value="Peripla_BP_I"/>
</dbReference>
<dbReference type="PANTHER" id="PTHR46847:SF1">
    <property type="entry name" value="D-ALLOSE-BINDING PERIPLASMIC PROTEIN-RELATED"/>
    <property type="match status" value="1"/>
</dbReference>
<comment type="similarity">
    <text evidence="2">Belongs to the bacterial solute-binding protein 2 family.</text>
</comment>
<evidence type="ECO:0000313" key="11">
    <source>
        <dbReference type="Proteomes" id="UP000664658"/>
    </source>
</evidence>
<evidence type="ECO:0000256" key="6">
    <source>
        <dbReference type="ARBA" id="ARBA00022764"/>
    </source>
</evidence>
<dbReference type="AlphaFoldDB" id="A0A8I2B6T9"/>
<keyword evidence="6" id="KW-0574">Periplasm</keyword>
<keyword evidence="4" id="KW-0762">Sugar transport</keyword>
<dbReference type="InterPro" id="IPR025997">
    <property type="entry name" value="SBP_2_dom"/>
</dbReference>
<name>A0A8I2B6T9_PLESH</name>
<accession>A0A8I2B6T9</accession>
<dbReference type="Gene3D" id="3.40.50.2300">
    <property type="match status" value="1"/>
</dbReference>
<comment type="subcellular location">
    <subcellularLocation>
        <location evidence="1">Periplasm</location>
    </subcellularLocation>
</comment>
<sequence>SDNVAGGKMAGDFIGKKLVKQARVIELDGIAGTSASRERGAGFNQSIEAHQLQLLAAQPADFYLTKGLNVMENLLAALPQVQSVFAQSDEMSLGALRALQSAGKENLLVVGLDGTEDGIKSVQRGKLAAIIAQQPDQIGSIGV</sequence>
<feature type="non-terminal residue" evidence="10">
    <location>
        <position position="143"/>
    </location>
</feature>
<evidence type="ECO:0000256" key="3">
    <source>
        <dbReference type="ARBA" id="ARBA00022448"/>
    </source>
</evidence>
<dbReference type="RefSeq" id="WP_207543092.1">
    <property type="nucleotide sequence ID" value="NZ_JAFNAA010000561.1"/>
</dbReference>
<evidence type="ECO:0000256" key="4">
    <source>
        <dbReference type="ARBA" id="ARBA00022597"/>
    </source>
</evidence>
<evidence type="ECO:0000256" key="2">
    <source>
        <dbReference type="ARBA" id="ARBA00007639"/>
    </source>
</evidence>
<gene>
    <name evidence="10" type="ORF">J2R62_19640</name>
</gene>
<protein>
    <recommendedName>
        <fullName evidence="8">Ribose import binding protein RbsB</fullName>
    </recommendedName>
</protein>
<dbReference type="PANTHER" id="PTHR46847">
    <property type="entry name" value="D-ALLOSE-BINDING PERIPLASMIC PROTEIN-RELATED"/>
    <property type="match status" value="1"/>
</dbReference>
<evidence type="ECO:0000256" key="8">
    <source>
        <dbReference type="ARBA" id="ARBA00068827"/>
    </source>
</evidence>
<dbReference type="GO" id="GO:0055085">
    <property type="term" value="P:transmembrane transport"/>
    <property type="evidence" value="ECO:0007669"/>
    <property type="project" value="UniProtKB-ARBA"/>
</dbReference>
<evidence type="ECO:0000259" key="9">
    <source>
        <dbReference type="Pfam" id="PF13407"/>
    </source>
</evidence>
<organism evidence="10 11">
    <name type="scientific">Plesiomonas shigelloides</name>
    <name type="common">Aeromonas shigelloides</name>
    <dbReference type="NCBI Taxonomy" id="703"/>
    <lineage>
        <taxon>Bacteria</taxon>
        <taxon>Pseudomonadati</taxon>
        <taxon>Pseudomonadota</taxon>
        <taxon>Gammaproteobacteria</taxon>
        <taxon>Enterobacterales</taxon>
        <taxon>Enterobacteriaceae</taxon>
        <taxon>Plesiomonas</taxon>
    </lineage>
</organism>
<feature type="non-terminal residue" evidence="10">
    <location>
        <position position="1"/>
    </location>
</feature>
<evidence type="ECO:0000256" key="1">
    <source>
        <dbReference type="ARBA" id="ARBA00004418"/>
    </source>
</evidence>
<comment type="subunit">
    <text evidence="7">The complex is composed of an ATP-binding protein (RbsA), two transmembrane proteins (RbsC) and a solute-binding protein (RbsB).</text>
</comment>
<dbReference type="Proteomes" id="UP000664658">
    <property type="component" value="Unassembled WGS sequence"/>
</dbReference>
<feature type="domain" description="Periplasmic binding protein" evidence="9">
    <location>
        <begin position="2"/>
        <end position="142"/>
    </location>
</feature>
<evidence type="ECO:0000256" key="5">
    <source>
        <dbReference type="ARBA" id="ARBA00022729"/>
    </source>
</evidence>
<dbReference type="Pfam" id="PF13407">
    <property type="entry name" value="Peripla_BP_4"/>
    <property type="match status" value="1"/>
</dbReference>